<dbReference type="eggNOG" id="ENOG50319C1">
    <property type="taxonomic scope" value="Bacteria"/>
</dbReference>
<evidence type="ECO:0000256" key="1">
    <source>
        <dbReference type="SAM" id="MobiDB-lite"/>
    </source>
</evidence>
<comment type="caution">
    <text evidence="3">The sequence shown here is derived from an EMBL/GenBank/DDBJ whole genome shotgun (WGS) entry which is preliminary data.</text>
</comment>
<gene>
    <name evidence="3" type="ORF">RB2654_10828</name>
</gene>
<organism evidence="3 4">
    <name type="scientific">Maritimibacter alkaliphilus HTCC2654</name>
    <dbReference type="NCBI Taxonomy" id="314271"/>
    <lineage>
        <taxon>Bacteria</taxon>
        <taxon>Pseudomonadati</taxon>
        <taxon>Pseudomonadota</taxon>
        <taxon>Alphaproteobacteria</taxon>
        <taxon>Rhodobacterales</taxon>
        <taxon>Roseobacteraceae</taxon>
        <taxon>Maritimibacter</taxon>
    </lineage>
</organism>
<proteinExistence type="predicted"/>
<evidence type="ECO:0000313" key="3">
    <source>
        <dbReference type="EMBL" id="EAQ12986.1"/>
    </source>
</evidence>
<reference evidence="3 4" key="1">
    <citation type="journal article" date="2010" name="J. Bacteriol.">
        <title>Genome sequences of Pelagibaca bermudensis HTCC2601T and Maritimibacter alkaliphilus HTCC2654T, the type strains of two marine Roseobacter genera.</title>
        <authorList>
            <person name="Thrash J.C."/>
            <person name="Cho J.C."/>
            <person name="Ferriera S."/>
            <person name="Johnson J."/>
            <person name="Vergin K.L."/>
            <person name="Giovannoni S.J."/>
        </authorList>
    </citation>
    <scope>NUCLEOTIDE SEQUENCE [LARGE SCALE GENOMIC DNA]</scope>
    <source>
        <strain evidence="3 4">HTCC2654</strain>
    </source>
</reference>
<keyword evidence="2" id="KW-1133">Transmembrane helix</keyword>
<protein>
    <submittedName>
        <fullName evidence="3">Uncharacterized protein</fullName>
    </submittedName>
</protein>
<accession>A3VF71</accession>
<name>A3VF71_9RHOB</name>
<keyword evidence="2" id="KW-0472">Membrane</keyword>
<sequence>MGSYKFYKLDFDGWANRIGGPNKPGSHWEVVLSEHPEFFRFNQERTKASLVWRRTFPRNYNVDDEPERLPDHQISGRPYDRISRRPLSTDEVQALISVAIELHERALEQKKASFINSPFVTALVASLSAGIGAAVGAILGSP</sequence>
<evidence type="ECO:0000313" key="4">
    <source>
        <dbReference type="Proteomes" id="UP000002931"/>
    </source>
</evidence>
<keyword evidence="4" id="KW-1185">Reference proteome</keyword>
<feature type="transmembrane region" description="Helical" evidence="2">
    <location>
        <begin position="119"/>
        <end position="139"/>
    </location>
</feature>
<evidence type="ECO:0000256" key="2">
    <source>
        <dbReference type="SAM" id="Phobius"/>
    </source>
</evidence>
<dbReference type="AlphaFoldDB" id="A3VF71"/>
<dbReference type="Proteomes" id="UP000002931">
    <property type="component" value="Unassembled WGS sequence"/>
</dbReference>
<keyword evidence="2" id="KW-0812">Transmembrane</keyword>
<dbReference type="HOGENOM" id="CLU_1634704_0_0_5"/>
<feature type="region of interest" description="Disordered" evidence="1">
    <location>
        <begin position="63"/>
        <end position="82"/>
    </location>
</feature>
<dbReference type="EMBL" id="AAMT01000006">
    <property type="protein sequence ID" value="EAQ12986.1"/>
    <property type="molecule type" value="Genomic_DNA"/>
</dbReference>